<dbReference type="Pfam" id="PF13499">
    <property type="entry name" value="EF-hand_7"/>
    <property type="match status" value="1"/>
</dbReference>
<dbReference type="InterPro" id="IPR039647">
    <property type="entry name" value="EF_hand_pair_protein_CML-like"/>
</dbReference>
<dbReference type="AlphaFoldDB" id="A0A2G9GJT1"/>
<evidence type="ECO:0000256" key="3">
    <source>
        <dbReference type="ARBA" id="ARBA00022837"/>
    </source>
</evidence>
<dbReference type="GO" id="GO:0005509">
    <property type="term" value="F:calcium ion binding"/>
    <property type="evidence" value="ECO:0007669"/>
    <property type="project" value="InterPro"/>
</dbReference>
<evidence type="ECO:0000256" key="2">
    <source>
        <dbReference type="ARBA" id="ARBA00022737"/>
    </source>
</evidence>
<protein>
    <submittedName>
        <fullName evidence="6">Calmodulin and related proteins (EF-Hand superfamily)</fullName>
    </submittedName>
</protein>
<gene>
    <name evidence="6" type="ORF">CDL12_21993</name>
</gene>
<dbReference type="InterPro" id="IPR011992">
    <property type="entry name" value="EF-hand-dom_pair"/>
</dbReference>
<feature type="region of interest" description="Disordered" evidence="4">
    <location>
        <begin position="23"/>
        <end position="45"/>
    </location>
</feature>
<keyword evidence="7" id="KW-1185">Reference proteome</keyword>
<dbReference type="EMBL" id="NKXS01004756">
    <property type="protein sequence ID" value="PIN05462.1"/>
    <property type="molecule type" value="Genomic_DNA"/>
</dbReference>
<dbReference type="InterPro" id="IPR002048">
    <property type="entry name" value="EF_hand_dom"/>
</dbReference>
<keyword evidence="1" id="KW-0479">Metal-binding</keyword>
<keyword evidence="3" id="KW-0106">Calcium</keyword>
<organism evidence="6 7">
    <name type="scientific">Handroanthus impetiginosus</name>
    <dbReference type="NCBI Taxonomy" id="429701"/>
    <lineage>
        <taxon>Eukaryota</taxon>
        <taxon>Viridiplantae</taxon>
        <taxon>Streptophyta</taxon>
        <taxon>Embryophyta</taxon>
        <taxon>Tracheophyta</taxon>
        <taxon>Spermatophyta</taxon>
        <taxon>Magnoliopsida</taxon>
        <taxon>eudicotyledons</taxon>
        <taxon>Gunneridae</taxon>
        <taxon>Pentapetalae</taxon>
        <taxon>asterids</taxon>
        <taxon>lamiids</taxon>
        <taxon>Lamiales</taxon>
        <taxon>Bignoniaceae</taxon>
        <taxon>Crescentiina</taxon>
        <taxon>Tabebuia alliance</taxon>
        <taxon>Handroanthus</taxon>
    </lineage>
</organism>
<sequence length="190" mass="21096">MAIANITKPFSSRIFKLRLPRRLRSKPDAASPASPRCGGMSTPRTSAKDDEFRQVFRFLDADNDGRISADELKAYFASVGESVSHADAVKIIKEFSADGDEASNSLLSFEEFVRIMELRGSGDDDVVLRQAFEVYEVEKGSGCITAEGLREVLCRLGDVKTLQECRAMIGVYDLDGNGVLDFNEFYKMMI</sequence>
<feature type="domain" description="EF-hand" evidence="5">
    <location>
        <begin position="47"/>
        <end position="82"/>
    </location>
</feature>
<accession>A0A2G9GJT1</accession>
<evidence type="ECO:0000313" key="7">
    <source>
        <dbReference type="Proteomes" id="UP000231279"/>
    </source>
</evidence>
<dbReference type="Proteomes" id="UP000231279">
    <property type="component" value="Unassembled WGS sequence"/>
</dbReference>
<comment type="caution">
    <text evidence="6">The sequence shown here is derived from an EMBL/GenBank/DDBJ whole genome shotgun (WGS) entry which is preliminary data.</text>
</comment>
<dbReference type="CDD" id="cd00051">
    <property type="entry name" value="EFh"/>
    <property type="match status" value="2"/>
</dbReference>
<evidence type="ECO:0000313" key="6">
    <source>
        <dbReference type="EMBL" id="PIN05462.1"/>
    </source>
</evidence>
<dbReference type="PANTHER" id="PTHR10891">
    <property type="entry name" value="EF-HAND CALCIUM-BINDING DOMAIN CONTAINING PROTEIN"/>
    <property type="match status" value="1"/>
</dbReference>
<dbReference type="FunFam" id="1.10.238.10:FF:000003">
    <property type="entry name" value="Calmodulin A"/>
    <property type="match status" value="1"/>
</dbReference>
<dbReference type="OrthoDB" id="26525at2759"/>
<keyword evidence="2" id="KW-0677">Repeat</keyword>
<dbReference type="Pfam" id="PF13833">
    <property type="entry name" value="EF-hand_8"/>
    <property type="match status" value="1"/>
</dbReference>
<dbReference type="Gene3D" id="1.10.238.10">
    <property type="entry name" value="EF-hand"/>
    <property type="match status" value="2"/>
</dbReference>
<feature type="domain" description="EF-hand" evidence="5">
    <location>
        <begin position="160"/>
        <end position="190"/>
    </location>
</feature>
<evidence type="ECO:0000259" key="5">
    <source>
        <dbReference type="PROSITE" id="PS50222"/>
    </source>
</evidence>
<name>A0A2G9GJT1_9LAMI</name>
<reference evidence="7" key="1">
    <citation type="journal article" date="2018" name="Gigascience">
        <title>Genome assembly of the Pink Ipe (Handroanthus impetiginosus, Bignoniaceae), a highly valued, ecologically keystone Neotropical timber forest tree.</title>
        <authorList>
            <person name="Silva-Junior O.B."/>
            <person name="Grattapaglia D."/>
            <person name="Novaes E."/>
            <person name="Collevatti R.G."/>
        </authorList>
    </citation>
    <scope>NUCLEOTIDE SEQUENCE [LARGE SCALE GENOMIC DNA]</scope>
    <source>
        <strain evidence="7">cv. UFG-1</strain>
    </source>
</reference>
<dbReference type="PROSITE" id="PS00018">
    <property type="entry name" value="EF_HAND_1"/>
    <property type="match status" value="2"/>
</dbReference>
<dbReference type="InterPro" id="IPR018247">
    <property type="entry name" value="EF_Hand_1_Ca_BS"/>
</dbReference>
<proteinExistence type="predicted"/>
<dbReference type="SMART" id="SM00054">
    <property type="entry name" value="EFh"/>
    <property type="match status" value="3"/>
</dbReference>
<dbReference type="SUPFAM" id="SSF47473">
    <property type="entry name" value="EF-hand"/>
    <property type="match status" value="1"/>
</dbReference>
<evidence type="ECO:0000256" key="1">
    <source>
        <dbReference type="ARBA" id="ARBA00022723"/>
    </source>
</evidence>
<evidence type="ECO:0000256" key="4">
    <source>
        <dbReference type="SAM" id="MobiDB-lite"/>
    </source>
</evidence>
<dbReference type="PROSITE" id="PS50222">
    <property type="entry name" value="EF_HAND_2"/>
    <property type="match status" value="2"/>
</dbReference>
<dbReference type="STRING" id="429701.A0A2G9GJT1"/>